<keyword evidence="18" id="KW-1133">Transmembrane helix</keyword>
<feature type="disulfide bond" evidence="16">
    <location>
        <begin position="361"/>
        <end position="444"/>
    </location>
</feature>
<feature type="disulfide bond" evidence="16">
    <location>
        <begin position="486"/>
        <end position="508"/>
    </location>
</feature>
<dbReference type="PANTHER" id="PTHR13723">
    <property type="entry name" value="ADAMTS A DISINTEGRIN AND METALLOPROTEASE WITH THROMBOSPONDIN MOTIFS PROTEASE"/>
    <property type="match status" value="1"/>
</dbReference>
<keyword evidence="5 15" id="KW-0479">Metal-binding</keyword>
<dbReference type="PROSITE" id="PS51046">
    <property type="entry name" value="GON"/>
    <property type="match status" value="1"/>
</dbReference>
<dbReference type="GeneID" id="106662054"/>
<feature type="disulfide bond" evidence="16">
    <location>
        <begin position="492"/>
        <end position="527"/>
    </location>
</feature>
<dbReference type="InterPro" id="IPR013273">
    <property type="entry name" value="ADAMTS/ADAMTS-like"/>
</dbReference>
<dbReference type="OMA" id="DNDFQFA"/>
<feature type="binding site" evidence="15">
    <location>
        <position position="234"/>
    </location>
    <ligand>
        <name>Ca(2+)</name>
        <dbReference type="ChEBI" id="CHEBI:29108"/>
        <label>2</label>
    </ligand>
</feature>
<dbReference type="GO" id="GO:0006508">
    <property type="term" value="P:proteolysis"/>
    <property type="evidence" value="ECO:0007669"/>
    <property type="project" value="UniProtKB-KW"/>
</dbReference>
<dbReference type="GO" id="GO:0008270">
    <property type="term" value="F:zinc ion binding"/>
    <property type="evidence" value="ECO:0007669"/>
    <property type="project" value="InterPro"/>
</dbReference>
<dbReference type="Pfam" id="PF01421">
    <property type="entry name" value="Reprolysin"/>
    <property type="match status" value="1"/>
</dbReference>
<dbReference type="Gene3D" id="3.40.1620.60">
    <property type="match status" value="2"/>
</dbReference>
<dbReference type="PROSITE" id="PS50215">
    <property type="entry name" value="ADAM_MEPRO"/>
    <property type="match status" value="1"/>
</dbReference>
<organism evidence="21 22">
    <name type="scientific">Cimex lectularius</name>
    <name type="common">Bed bug</name>
    <name type="synonym">Acanthia lectularia</name>
    <dbReference type="NCBI Taxonomy" id="79782"/>
    <lineage>
        <taxon>Eukaryota</taxon>
        <taxon>Metazoa</taxon>
        <taxon>Ecdysozoa</taxon>
        <taxon>Arthropoda</taxon>
        <taxon>Hexapoda</taxon>
        <taxon>Insecta</taxon>
        <taxon>Pterygota</taxon>
        <taxon>Neoptera</taxon>
        <taxon>Paraneoptera</taxon>
        <taxon>Hemiptera</taxon>
        <taxon>Heteroptera</taxon>
        <taxon>Panheteroptera</taxon>
        <taxon>Cimicomorpha</taxon>
        <taxon>Cimicidae</taxon>
        <taxon>Cimex</taxon>
    </lineage>
</organism>
<dbReference type="InterPro" id="IPR001590">
    <property type="entry name" value="Peptidase_M12B"/>
</dbReference>
<feature type="domain" description="Peptidase M12B" evidence="19">
    <location>
        <begin position="231"/>
        <end position="449"/>
    </location>
</feature>
<dbReference type="SUPFAM" id="SSF55486">
    <property type="entry name" value="Metalloproteases ('zincins'), catalytic domain"/>
    <property type="match status" value="1"/>
</dbReference>
<comment type="caution">
    <text evidence="17">Lacks conserved residue(s) required for the propagation of feature annotation.</text>
</comment>
<feature type="disulfide bond" evidence="16">
    <location>
        <begin position="556"/>
        <end position="593"/>
    </location>
</feature>
<dbReference type="InterPro" id="IPR012314">
    <property type="entry name" value="Pept_M12B_GON-ADAMTSs"/>
</dbReference>
<evidence type="ECO:0000256" key="16">
    <source>
        <dbReference type="PIRSR" id="PIRSR613273-3"/>
    </source>
</evidence>
<dbReference type="Proteomes" id="UP000494040">
    <property type="component" value="Unassembled WGS sequence"/>
</dbReference>
<dbReference type="EnsemblMetazoa" id="XM_014385861.2">
    <property type="protein sequence ID" value="XP_014241347.1"/>
    <property type="gene ID" value="LOC106662054"/>
</dbReference>
<evidence type="ECO:0008006" key="23">
    <source>
        <dbReference type="Google" id="ProtNLM"/>
    </source>
</evidence>
<dbReference type="FunFam" id="3.40.390.10:FF:000001">
    <property type="entry name" value="A disintegrin and metalloproteinase with thrombospondin motifs 1"/>
    <property type="match status" value="1"/>
</dbReference>
<keyword evidence="15" id="KW-0106">Calcium</keyword>
<dbReference type="PRINTS" id="PR01857">
    <property type="entry name" value="ADAMTSFAMILY"/>
</dbReference>
<keyword evidence="2" id="KW-0964">Secreted</keyword>
<feature type="transmembrane region" description="Helical" evidence="18">
    <location>
        <begin position="7"/>
        <end position="30"/>
    </location>
</feature>
<feature type="binding site" evidence="15">
    <location>
        <position position="321"/>
    </location>
    <ligand>
        <name>Ca(2+)</name>
        <dbReference type="ChEBI" id="CHEBI:29108"/>
        <label>1</label>
    </ligand>
</feature>
<dbReference type="RefSeq" id="XP_014241347.1">
    <property type="nucleotide sequence ID" value="XM_014385861.2"/>
</dbReference>
<dbReference type="CTD" id="41887"/>
<evidence type="ECO:0000256" key="14">
    <source>
        <dbReference type="PIRSR" id="PIRSR613273-1"/>
    </source>
</evidence>
<evidence type="ECO:0000256" key="10">
    <source>
        <dbReference type="ARBA" id="ARBA00022869"/>
    </source>
</evidence>
<comment type="subcellular location">
    <subcellularLocation>
        <location evidence="1">Secreted</location>
        <location evidence="1">Extracellular space</location>
        <location evidence="1">Extracellular matrix</location>
        <location evidence="1">Basement membrane</location>
    </subcellularLocation>
</comment>
<dbReference type="GO" id="GO:0030198">
    <property type="term" value="P:extracellular matrix organization"/>
    <property type="evidence" value="ECO:0007669"/>
    <property type="project" value="InterPro"/>
</dbReference>
<feature type="binding site" evidence="15">
    <location>
        <position position="444"/>
    </location>
    <ligand>
        <name>Ca(2+)</name>
        <dbReference type="ChEBI" id="CHEBI:29108"/>
        <label>1</label>
    </ligand>
</feature>
<dbReference type="FunFam" id="2.60.120.830:FF:000001">
    <property type="entry name" value="A disintegrin and metalloproteinase with thrombospondin motifs 1"/>
    <property type="match status" value="1"/>
</dbReference>
<dbReference type="Gene3D" id="2.60.120.830">
    <property type="match status" value="1"/>
</dbReference>
<feature type="binding site" evidence="15 17">
    <location>
        <position position="382"/>
    </location>
    <ligand>
        <name>Zn(2+)</name>
        <dbReference type="ChEBI" id="CHEBI:29105"/>
        <note>catalytic</note>
    </ligand>
</feature>
<dbReference type="InterPro" id="IPR041645">
    <property type="entry name" value="ADAMTS_CR_2"/>
</dbReference>
<dbReference type="InterPro" id="IPR002870">
    <property type="entry name" value="Peptidase_M12B_N"/>
</dbReference>
<dbReference type="PROSITE" id="PS50092">
    <property type="entry name" value="TSP1"/>
    <property type="match status" value="7"/>
</dbReference>
<feature type="disulfide bond" evidence="16">
    <location>
        <begin position="398"/>
        <end position="428"/>
    </location>
</feature>
<feature type="binding site" evidence="15">
    <location>
        <position position="447"/>
    </location>
    <ligand>
        <name>Ca(2+)</name>
        <dbReference type="ChEBI" id="CHEBI:29108"/>
        <label>1</label>
    </ligand>
</feature>
<evidence type="ECO:0000256" key="8">
    <source>
        <dbReference type="ARBA" id="ARBA00022801"/>
    </source>
</evidence>
<evidence type="ECO:0000256" key="9">
    <source>
        <dbReference type="ARBA" id="ARBA00022833"/>
    </source>
</evidence>
<accession>A0A8I6TDB3</accession>
<evidence type="ECO:0000259" key="19">
    <source>
        <dbReference type="PROSITE" id="PS50215"/>
    </source>
</evidence>
<dbReference type="Gene3D" id="2.20.100.10">
    <property type="entry name" value="Thrombospondin type-1 (TSP1) repeat"/>
    <property type="match status" value="7"/>
</dbReference>
<protein>
    <recommendedName>
        <fullName evidence="23">A disintegrin and metalloproteinase with thrombospondin motifs 9</fullName>
    </recommendedName>
</protein>
<dbReference type="OrthoDB" id="5855429at2759"/>
<evidence type="ECO:0000256" key="7">
    <source>
        <dbReference type="ARBA" id="ARBA00022737"/>
    </source>
</evidence>
<keyword evidence="11" id="KW-0482">Metalloprotease</keyword>
<keyword evidence="18" id="KW-0812">Transmembrane</keyword>
<dbReference type="GO" id="GO:0004222">
    <property type="term" value="F:metalloendopeptidase activity"/>
    <property type="evidence" value="ECO:0007669"/>
    <property type="project" value="InterPro"/>
</dbReference>
<keyword evidence="8" id="KW-0378">Hydrolase</keyword>
<feature type="disulfide bond" evidence="16">
    <location>
        <begin position="310"/>
        <end position="366"/>
    </location>
</feature>
<evidence type="ECO:0000256" key="17">
    <source>
        <dbReference type="PROSITE-ProRule" id="PRU00276"/>
    </source>
</evidence>
<dbReference type="Pfam" id="PF00090">
    <property type="entry name" value="TSP_1"/>
    <property type="match status" value="1"/>
</dbReference>
<feature type="disulfide bond" evidence="16">
    <location>
        <begin position="571"/>
        <end position="583"/>
    </location>
</feature>
<evidence type="ECO:0000313" key="22">
    <source>
        <dbReference type="Proteomes" id="UP000494040"/>
    </source>
</evidence>
<evidence type="ECO:0000256" key="3">
    <source>
        <dbReference type="ARBA" id="ARBA00022530"/>
    </source>
</evidence>
<keyword evidence="22" id="KW-1185">Reference proteome</keyword>
<feature type="disulfide bond" evidence="16">
    <location>
        <begin position="339"/>
        <end position="349"/>
    </location>
</feature>
<evidence type="ECO:0000256" key="2">
    <source>
        <dbReference type="ARBA" id="ARBA00022525"/>
    </source>
</evidence>
<evidence type="ECO:0000256" key="6">
    <source>
        <dbReference type="ARBA" id="ARBA00022729"/>
    </source>
</evidence>
<dbReference type="Pfam" id="PF05986">
    <property type="entry name" value="ADAMTS_spacer1"/>
    <property type="match status" value="1"/>
</dbReference>
<keyword evidence="10" id="KW-0084">Basement membrane</keyword>
<feature type="disulfide bond" evidence="16">
    <location>
        <begin position="475"/>
        <end position="497"/>
    </location>
</feature>
<dbReference type="InterPro" id="IPR036383">
    <property type="entry name" value="TSP1_rpt_sf"/>
</dbReference>
<evidence type="ECO:0000313" key="21">
    <source>
        <dbReference type="EnsemblMetazoa" id="XP_014241347.1"/>
    </source>
</evidence>
<sequence length="1746" mass="198019">MRSSRIGALLGTVTIALILLTVVFLTSIFLGRQEILHDSNGTKRTNLPTKHEVEYVKPLKMRLPLHERDVLYPEEDSKQQGTIHHSGHFRERMAEIWDPHPEYEFTGFGKHFHLQLAQSQEPFVVPGIKVLHVWENVTVVEEPKLRPEGCFYSGRVKDDPNSLVTVNLCHGMTGHIRTSNESYLIEPAEPWKDHSTPIKHILQKLPFPKTPFPSASNGGFSRRKRSLSKEYYVELMVVADREMVNYHGSAVESYILNLMSIAAMIFKDASIGNHVSIAVVKLVNLKEMDFSKRLPHENGISASTMLRNFCEWQSNHNSPDDNSARHHDSALLLTRENICRDHLHQPDKCDTLGLAELGTMCEPSSCALVRDIGLSAGFTIAHELGHVLNMPHDDDSKCAPYKEKRKAKSFVMSRMLDQDTYPWAWSNCSRHFLTEFLDAGSGDCLLDSPAEDKLPERFGAEGQFPGEVFNENKQCELVFGKSSKICSFMPVCKRLWCTSELGNQSQGCKSLHLPWADGTPCGEHQWCQRGHCIPRNRESLYPIDGGWGPWQGFGECSRTCGGGVRRSIRHCNNPPPANGGHYCVGQRTRYQSCSTQECPEGTQDFREQQCAEYNNNNFKIQGLAKDVKWLPKYGGISPEDRCKLYCRVSQSSSYYLLKDKVIDGTVCDPDTSDICVNGACHPAGCDHELNSTTDLGWYREGRHSFLYDYCGQCGGNNSSCEQKVGTYNEPKYGYQPVVRIPAGSSNIEIRQYSNNDDRHDDNYLALVDVDTKKYILNGHFVVSHHKRILYGGTTIEYSGADSIIERVNASRPLTKDLIVEVLSVVGIVPPQIKYAYTVQKSINKYTWELAEDWTHCDKVCHGRRWRDYRCVKVKNGEEVAKELCDHINRPKRMESACNTNCHLEWEITMRSECSSHCGSGERTLSFKCVKIHRDEYGDTHKSYQYENVCGHLSKPRETEYCEGPCDSTGWGYGPWSPCSQTCGQGIKTRKATCVDEANRERDERECDHLLKPNIEEACQIKPCPSWEEKEWSECSQTCGRGKRRKPYSCKVGRKDVNSSLCEGPPPVKEEECNLQPCPQWREIGEWSQCSTTCGLGDQSIRIECTVPNGCGNLQKPPTTRSCNLTPCSFPQENAVPDDTSSSSPYTWTTHVGKCIPQCGKGKKELYKCYDNYKNIFVSSNLCLKYHDTRTTSEECFTPCSGKWRVKNWKPCSAICGKGIERRHVYCVGENEEEVPHSFCQSDTMPNDRRNCSKYCYKDRGWLVEHWSQCSVSCGVGIKMRNVICPETSQFCSSPRPEERASCDAGPCLEEGEWVEVNRLPCNVTCGHGFSKVEYQCKSHFGDILPERACRQNKPNHLEPCYNEDCVSIDVKAKWKMSKWSQCSRDSCTKSRTILHCVIRESVVGEKHCAHLGKPKLKRPCKRMCHQNDHVWRRGKWSECSATCGPGIRTRTVVCVKKGRHKKSQRENELDETKENHCVNPKPATKEHCNTNCGGMTNRQTLSWVALPWQPCTNTCSPPRQQKREVKCFNGTRKVSKARCRNLPEPVKVRNCDVICSSCKELFNAIGSHFMKDGYYTIYPVDHKNKLKVYCDTSHGYPKEYIDLDYRHNLAINFDPVVKKPHTCPKQTICHNNKLARNMFKPGYTIFNKIALNVNTMTVNRSDWTFARTIQGSPVRYGEAAGLQGYFRINLRNTGLILSPDNNWVSSTGTKMEISISDDNTIVEVNCGGCCSHCWPSNELKLVLAPP</sequence>
<dbReference type="SMART" id="SM00209">
    <property type="entry name" value="TSP1"/>
    <property type="match status" value="12"/>
</dbReference>
<keyword evidence="3" id="KW-0272">Extracellular matrix</keyword>
<feature type="disulfide bond" evidence="16">
    <location>
        <begin position="560"/>
        <end position="598"/>
    </location>
</feature>
<keyword evidence="7" id="KW-0677">Repeat</keyword>
<comment type="cofactor">
    <cofactor evidence="15">
        <name>Zn(2+)</name>
        <dbReference type="ChEBI" id="CHEBI:29105"/>
    </cofactor>
    <text evidence="15">Binds 1 zinc ion per subunit.</text>
</comment>
<reference evidence="21" key="1">
    <citation type="submission" date="2022-01" db="UniProtKB">
        <authorList>
            <consortium name="EnsemblMetazoa"/>
        </authorList>
    </citation>
    <scope>IDENTIFICATION</scope>
</reference>
<evidence type="ECO:0000256" key="5">
    <source>
        <dbReference type="ARBA" id="ARBA00022723"/>
    </source>
</evidence>
<proteinExistence type="predicted"/>
<dbReference type="Pfam" id="PF19030">
    <property type="entry name" value="TSP1_ADAMTS"/>
    <property type="match status" value="7"/>
</dbReference>
<evidence type="ECO:0000256" key="12">
    <source>
        <dbReference type="ARBA" id="ARBA00023157"/>
    </source>
</evidence>
<dbReference type="Pfam" id="PF17771">
    <property type="entry name" value="ADAMTS_CR_2"/>
    <property type="match status" value="1"/>
</dbReference>
<feature type="binding site" evidence="15 17">
    <location>
        <position position="392"/>
    </location>
    <ligand>
        <name>Zn(2+)</name>
        <dbReference type="ChEBI" id="CHEBI:29105"/>
        <note>catalytic</note>
    </ligand>
</feature>
<dbReference type="SUPFAM" id="SSF82895">
    <property type="entry name" value="TSP-1 type 1 repeat"/>
    <property type="match status" value="7"/>
</dbReference>
<feature type="binding site" evidence="15 17">
    <location>
        <position position="386"/>
    </location>
    <ligand>
        <name>Zn(2+)</name>
        <dbReference type="ChEBI" id="CHEBI:29105"/>
        <note>catalytic</note>
    </ligand>
</feature>
<evidence type="ECO:0000256" key="13">
    <source>
        <dbReference type="ARBA" id="ARBA00023180"/>
    </source>
</evidence>
<dbReference type="PANTHER" id="PTHR13723:SF278">
    <property type="entry name" value="ADAM METALLOPEPTIDASE WITH THROMBOSPONDIN TYPE 1 MOTIF A, ISOFORM B"/>
    <property type="match status" value="1"/>
</dbReference>
<dbReference type="Pfam" id="PF08685">
    <property type="entry name" value="GON"/>
    <property type="match status" value="1"/>
</dbReference>
<evidence type="ECO:0000256" key="18">
    <source>
        <dbReference type="SAM" id="Phobius"/>
    </source>
</evidence>
<feature type="disulfide bond" evidence="16">
    <location>
        <begin position="521"/>
        <end position="532"/>
    </location>
</feature>
<feature type="active site" evidence="14 17">
    <location>
        <position position="383"/>
    </location>
</feature>
<dbReference type="KEGG" id="clec:106662054"/>
<feature type="binding site" evidence="15">
    <location>
        <position position="447"/>
    </location>
    <ligand>
        <name>Ca(2+)</name>
        <dbReference type="ChEBI" id="CHEBI:29108"/>
        <label>2</label>
    </ligand>
</feature>
<keyword evidence="6" id="KW-0732">Signal</keyword>
<evidence type="ECO:0000256" key="4">
    <source>
        <dbReference type="ARBA" id="ARBA00022670"/>
    </source>
</evidence>
<keyword evidence="4" id="KW-0645">Protease</keyword>
<evidence type="ECO:0000256" key="11">
    <source>
        <dbReference type="ARBA" id="ARBA00023049"/>
    </source>
</evidence>
<dbReference type="CDD" id="cd04273">
    <property type="entry name" value="ZnMc_ADAMTS_like"/>
    <property type="match status" value="1"/>
</dbReference>
<dbReference type="FunFam" id="2.20.100.10:FF:000006">
    <property type="entry name" value="A disintegrin and metalloproteinase with thrombospondin motifs 1"/>
    <property type="match status" value="1"/>
</dbReference>
<evidence type="ECO:0000256" key="15">
    <source>
        <dbReference type="PIRSR" id="PIRSR613273-2"/>
    </source>
</evidence>
<dbReference type="InterPro" id="IPR050439">
    <property type="entry name" value="ADAMTS_ADAMTS-like"/>
</dbReference>
<dbReference type="Gene3D" id="3.40.390.10">
    <property type="entry name" value="Collagenase (Catalytic Domain)"/>
    <property type="match status" value="1"/>
</dbReference>
<evidence type="ECO:0000256" key="1">
    <source>
        <dbReference type="ARBA" id="ARBA00004302"/>
    </source>
</evidence>
<dbReference type="FunFam" id="2.20.100.10:FF:000005">
    <property type="entry name" value="ADAM metallopeptidase with thrombospondin type 1 motif 9"/>
    <property type="match status" value="2"/>
</dbReference>
<keyword evidence="18" id="KW-0472">Membrane</keyword>
<dbReference type="InterPro" id="IPR024079">
    <property type="entry name" value="MetalloPept_cat_dom_sf"/>
</dbReference>
<feature type="binding site" evidence="15">
    <location>
        <position position="321"/>
    </location>
    <ligand>
        <name>Ca(2+)</name>
        <dbReference type="ChEBI" id="CHEBI:29108"/>
        <label>2</label>
    </ligand>
</feature>
<dbReference type="Pfam" id="PF01562">
    <property type="entry name" value="Pep_M12B_propep"/>
    <property type="match status" value="1"/>
</dbReference>
<keyword evidence="13" id="KW-0325">Glycoprotein</keyword>
<keyword evidence="12 16" id="KW-1015">Disulfide bond</keyword>
<feature type="binding site" evidence="15">
    <location>
        <position position="234"/>
    </location>
    <ligand>
        <name>Ca(2+)</name>
        <dbReference type="ChEBI" id="CHEBI:29108"/>
        <label>1</label>
    </ligand>
</feature>
<dbReference type="GO" id="GO:0005604">
    <property type="term" value="C:basement membrane"/>
    <property type="evidence" value="ECO:0007669"/>
    <property type="project" value="UniProtKB-SubCell"/>
</dbReference>
<dbReference type="InterPro" id="IPR000884">
    <property type="entry name" value="TSP1_rpt"/>
</dbReference>
<evidence type="ECO:0000259" key="20">
    <source>
        <dbReference type="PROSITE" id="PS51046"/>
    </source>
</evidence>
<name>A0A8I6TDB3_CIMLE</name>
<feature type="domain" description="GON" evidence="20">
    <location>
        <begin position="1554"/>
        <end position="1746"/>
    </location>
</feature>
<dbReference type="InterPro" id="IPR010294">
    <property type="entry name" value="ADAMTS_spacer1"/>
</dbReference>
<keyword evidence="9 15" id="KW-0862">Zinc</keyword>
<feature type="binding site" evidence="15">
    <location>
        <position position="328"/>
    </location>
    <ligand>
        <name>Ca(2+)</name>
        <dbReference type="ChEBI" id="CHEBI:29108"/>
        <label>1</label>
    </ligand>
</feature>